<dbReference type="PRINTS" id="PR01338">
    <property type="entry name" value="TYPE3OMKPROT"/>
</dbReference>
<feature type="compositionally biased region" description="Basic and acidic residues" evidence="9">
    <location>
        <begin position="267"/>
        <end position="287"/>
    </location>
</feature>
<keyword evidence="5 8" id="KW-0564">Palmitate</keyword>
<evidence type="ECO:0000256" key="3">
    <source>
        <dbReference type="ARBA" id="ARBA00022729"/>
    </source>
</evidence>
<dbReference type="InterPro" id="IPR045851">
    <property type="entry name" value="AMP-bd_C_sf"/>
</dbReference>
<evidence type="ECO:0000256" key="7">
    <source>
        <dbReference type="ARBA" id="ARBA00023288"/>
    </source>
</evidence>
<evidence type="ECO:0000256" key="4">
    <source>
        <dbReference type="ARBA" id="ARBA00023136"/>
    </source>
</evidence>
<keyword evidence="6 8" id="KW-0998">Cell outer membrane</keyword>
<sequence length="287" mass="30250">MKAFTNIEDDRKARAGAARTTFSLCLRRTAVVLAAASVLLLSGCKSEVYQGLTEQQANVMMSVLMKHGIVPEKAALKEGYSLSVESSQVARTLELMRENNLPRPAFENMGEIFAAKGMISSSTEEQARLTYALSQELAETFSQIDGVLTARVHVVLATSDAATGQTTPASAGVFLRYTPESQAPDLVSRIQVLTANAVPGLESSRVSVMLVPVRETATIPMAPQAEGGLSKYAAAFAGVLFALSLGALGAAGVLYRRAKADVPGASRKADKEDGKPAGRDAVRPGGF</sequence>
<comment type="similarity">
    <text evidence="2 8">Belongs to the YscJ lipoprotein family.</text>
</comment>
<comment type="subcellular location">
    <subcellularLocation>
        <location evidence="1">Cell outer membrane</location>
        <topology evidence="1">Lipid-anchor</topology>
    </subcellularLocation>
</comment>
<keyword evidence="7 8" id="KW-0449">Lipoprotein</keyword>
<dbReference type="Gene3D" id="3.30.300.30">
    <property type="match status" value="1"/>
</dbReference>
<evidence type="ECO:0000256" key="6">
    <source>
        <dbReference type="ARBA" id="ARBA00023237"/>
    </source>
</evidence>
<comment type="caution">
    <text evidence="11">The sequence shown here is derived from an EMBL/GenBank/DDBJ whole genome shotgun (WGS) entry which is preliminary data.</text>
</comment>
<reference evidence="11 12" key="1">
    <citation type="journal article" date="2021" name="Sci. Rep.">
        <title>The distribution of antibiotic resistance genes in chicken gut microbiota commensals.</title>
        <authorList>
            <person name="Juricova H."/>
            <person name="Matiasovicova J."/>
            <person name="Kubasova T."/>
            <person name="Cejkova D."/>
            <person name="Rychlik I."/>
        </authorList>
    </citation>
    <scope>NUCLEOTIDE SEQUENCE [LARGE SCALE GENOMIC DNA]</scope>
    <source>
        <strain evidence="11 12">An829</strain>
    </source>
</reference>
<dbReference type="Gene3D" id="3.30.70.1530">
    <property type="entry name" value="Hypothetical protein rpa1041"/>
    <property type="match status" value="1"/>
</dbReference>
<name>A0ABS2DUA9_9BURK</name>
<evidence type="ECO:0000256" key="1">
    <source>
        <dbReference type="ARBA" id="ARBA00004459"/>
    </source>
</evidence>
<dbReference type="InterPro" id="IPR043427">
    <property type="entry name" value="YscJ/FliF"/>
</dbReference>
<gene>
    <name evidence="11" type="primary">sctJ</name>
    <name evidence="11" type="ORF">H6A60_07395</name>
</gene>
<dbReference type="InterPro" id="IPR006182">
    <property type="entry name" value="FliF_N_dom"/>
</dbReference>
<evidence type="ECO:0000313" key="11">
    <source>
        <dbReference type="EMBL" id="MBM6704305.1"/>
    </source>
</evidence>
<feature type="region of interest" description="Disordered" evidence="9">
    <location>
        <begin position="261"/>
        <end position="287"/>
    </location>
</feature>
<evidence type="ECO:0000256" key="2">
    <source>
        <dbReference type="ARBA" id="ARBA00009509"/>
    </source>
</evidence>
<dbReference type="EMBL" id="JACJJC010000010">
    <property type="protein sequence ID" value="MBM6704305.1"/>
    <property type="molecule type" value="Genomic_DNA"/>
</dbReference>
<keyword evidence="4 8" id="KW-0472">Membrane</keyword>
<feature type="transmembrane region" description="Helical" evidence="8">
    <location>
        <begin position="232"/>
        <end position="255"/>
    </location>
</feature>
<keyword evidence="8" id="KW-1133">Transmembrane helix</keyword>
<organism evidence="11 12">
    <name type="scientific">Sutterella massiliensis</name>
    <dbReference type="NCBI Taxonomy" id="1816689"/>
    <lineage>
        <taxon>Bacteria</taxon>
        <taxon>Pseudomonadati</taxon>
        <taxon>Pseudomonadota</taxon>
        <taxon>Betaproteobacteria</taxon>
        <taxon>Burkholderiales</taxon>
        <taxon>Sutterellaceae</taxon>
        <taxon>Sutterella</taxon>
    </lineage>
</organism>
<proteinExistence type="inferred from homology"/>
<dbReference type="Proteomes" id="UP000715095">
    <property type="component" value="Unassembled WGS sequence"/>
</dbReference>
<accession>A0ABS2DUA9</accession>
<dbReference type="InterPro" id="IPR003282">
    <property type="entry name" value="T3SS_SctJ"/>
</dbReference>
<dbReference type="Pfam" id="PF01514">
    <property type="entry name" value="YscJ_FliF"/>
    <property type="match status" value="1"/>
</dbReference>
<dbReference type="PANTHER" id="PTHR30046:SF2">
    <property type="entry name" value="YOP PROTEINS TRANSLOCATION LIPOPROTEIN J"/>
    <property type="match status" value="1"/>
</dbReference>
<feature type="domain" description="Flagellar M-ring N-terminal" evidence="10">
    <location>
        <begin position="47"/>
        <end position="209"/>
    </location>
</feature>
<evidence type="ECO:0000256" key="5">
    <source>
        <dbReference type="ARBA" id="ARBA00023139"/>
    </source>
</evidence>
<evidence type="ECO:0000259" key="10">
    <source>
        <dbReference type="Pfam" id="PF01514"/>
    </source>
</evidence>
<evidence type="ECO:0000256" key="8">
    <source>
        <dbReference type="RuleBase" id="RU364102"/>
    </source>
</evidence>
<keyword evidence="8" id="KW-0812">Transmembrane</keyword>
<keyword evidence="12" id="KW-1185">Reference proteome</keyword>
<keyword evidence="3 8" id="KW-0732">Signal</keyword>
<dbReference type="PANTHER" id="PTHR30046">
    <property type="entry name" value="FLAGELLAR M-RING PROTEIN"/>
    <property type="match status" value="1"/>
</dbReference>
<dbReference type="NCBIfam" id="TIGR02544">
    <property type="entry name" value="III_secr_YscJ"/>
    <property type="match status" value="1"/>
</dbReference>
<evidence type="ECO:0000313" key="12">
    <source>
        <dbReference type="Proteomes" id="UP000715095"/>
    </source>
</evidence>
<protein>
    <recommendedName>
        <fullName evidence="8">Lipoprotein</fullName>
    </recommendedName>
</protein>
<dbReference type="RefSeq" id="WP_205102923.1">
    <property type="nucleotide sequence ID" value="NZ_JACJJC010000010.1"/>
</dbReference>
<evidence type="ECO:0000256" key="9">
    <source>
        <dbReference type="SAM" id="MobiDB-lite"/>
    </source>
</evidence>